<evidence type="ECO:0000259" key="1">
    <source>
        <dbReference type="Pfam" id="PF00149"/>
    </source>
</evidence>
<dbReference type="SUPFAM" id="SSF56300">
    <property type="entry name" value="Metallo-dependent phosphatases"/>
    <property type="match status" value="1"/>
</dbReference>
<dbReference type="InterPro" id="IPR029052">
    <property type="entry name" value="Metallo-depent_PP-like"/>
</dbReference>
<dbReference type="InterPro" id="IPR004843">
    <property type="entry name" value="Calcineurin-like_PHP"/>
</dbReference>
<proteinExistence type="predicted"/>
<dbReference type="RefSeq" id="WP_084016480.1">
    <property type="nucleotide sequence ID" value="NZ_FWXS01000002.1"/>
</dbReference>
<protein>
    <submittedName>
        <fullName evidence="2">Putative phosphoesterase</fullName>
    </submittedName>
</protein>
<keyword evidence="3" id="KW-1185">Reference proteome</keyword>
<dbReference type="GO" id="GO:0016787">
    <property type="term" value="F:hydrolase activity"/>
    <property type="evidence" value="ECO:0007669"/>
    <property type="project" value="InterPro"/>
</dbReference>
<dbReference type="OrthoDB" id="9795838at2"/>
<dbReference type="Gene3D" id="3.60.21.10">
    <property type="match status" value="1"/>
</dbReference>
<evidence type="ECO:0000313" key="3">
    <source>
        <dbReference type="Proteomes" id="UP000192393"/>
    </source>
</evidence>
<dbReference type="InterPro" id="IPR026336">
    <property type="entry name" value="PdeM-like"/>
</dbReference>
<gene>
    <name evidence="2" type="ORF">SAMN06296427_102329</name>
</gene>
<accession>A0A1W1ZAK6</accession>
<dbReference type="EMBL" id="FWXS01000002">
    <property type="protein sequence ID" value="SMC45463.1"/>
    <property type="molecule type" value="Genomic_DNA"/>
</dbReference>
<dbReference type="AlphaFoldDB" id="A0A1W1ZAK6"/>
<dbReference type="PIRSF" id="PIRSF000887">
    <property type="entry name" value="Pesterase_MJ0037"/>
    <property type="match status" value="1"/>
</dbReference>
<dbReference type="PANTHER" id="PTHR39323:SF1">
    <property type="entry name" value="BLR1149 PROTEIN"/>
    <property type="match status" value="1"/>
</dbReference>
<reference evidence="2 3" key="1">
    <citation type="submission" date="2017-04" db="EMBL/GenBank/DDBJ databases">
        <authorList>
            <person name="Afonso C.L."/>
            <person name="Miller P.J."/>
            <person name="Scott M.A."/>
            <person name="Spackman E."/>
            <person name="Goraichik I."/>
            <person name="Dimitrov K.M."/>
            <person name="Suarez D.L."/>
            <person name="Swayne D.E."/>
        </authorList>
    </citation>
    <scope>NUCLEOTIDE SEQUENCE [LARGE SCALE GENOMIC DNA]</scope>
    <source>
        <strain evidence="2 3">CGMCC 1.12708</strain>
    </source>
</reference>
<name>A0A1W1ZAK6_9FLAO</name>
<evidence type="ECO:0000313" key="2">
    <source>
        <dbReference type="EMBL" id="SMC45463.1"/>
    </source>
</evidence>
<dbReference type="NCBIfam" id="TIGR04123">
    <property type="entry name" value="P_estr_lig_assc"/>
    <property type="match status" value="1"/>
</dbReference>
<sequence>MNLVEKSIFFANENLTLTNQRVVYWASKNILILSDLHLGKAAHFRKNGIPVPVQISLEDLNRLNLLINYFQPKQVLIVGDLIHAGANNELDFFKELIQNHHQTKFILIKGNHDRISENKLNSLGIYHIFKELVIDNLHFIHQPESSKYQTISGHVHPGINVEFATKRMRFPCYVVTENQLILPAFSAFTGLDASSILENQICYAFHEEGIFEI</sequence>
<organism evidence="2 3">
    <name type="scientific">Moheibacter sediminis</name>
    <dbReference type="NCBI Taxonomy" id="1434700"/>
    <lineage>
        <taxon>Bacteria</taxon>
        <taxon>Pseudomonadati</taxon>
        <taxon>Bacteroidota</taxon>
        <taxon>Flavobacteriia</taxon>
        <taxon>Flavobacteriales</taxon>
        <taxon>Weeksellaceae</taxon>
        <taxon>Moheibacter</taxon>
    </lineage>
</organism>
<dbReference type="InterPro" id="IPR024173">
    <property type="entry name" value="Pesterase_MJ0037-like"/>
</dbReference>
<dbReference type="Proteomes" id="UP000192393">
    <property type="component" value="Unassembled WGS sequence"/>
</dbReference>
<dbReference type="Pfam" id="PF00149">
    <property type="entry name" value="Metallophos"/>
    <property type="match status" value="1"/>
</dbReference>
<dbReference type="PANTHER" id="PTHR39323">
    <property type="entry name" value="BLR1149 PROTEIN"/>
    <property type="match status" value="1"/>
</dbReference>
<dbReference type="STRING" id="1434700.SAMN06296427_102329"/>
<feature type="domain" description="Calcineurin-like phosphoesterase" evidence="1">
    <location>
        <begin position="29"/>
        <end position="154"/>
    </location>
</feature>